<gene>
    <name evidence="2" type="ORF">K490DRAFT_62378</name>
</gene>
<keyword evidence="3" id="KW-1185">Reference proteome</keyword>
<dbReference type="EMBL" id="ML978712">
    <property type="protein sequence ID" value="KAF2091047.1"/>
    <property type="molecule type" value="Genomic_DNA"/>
</dbReference>
<name>A0A9P4M1A9_9PEZI</name>
<sequence>MKNTTQQTTSPPTPTPDLNLSQTSVPQAIISYLATSSSSSTPIPTTQTTPLLPLIHFSHLARHAYNTHKQNHRHGRILVPLPILLKKPLSTPALLHTLTYLSSRHAFTDGVLELQFPPLDAHPQPHQDPRSQAAQPEAQIQSTTIGVPHCEHPAFSIARHAIITVLNALEIRWDEREEPGLGRALRWWCARQWVMREEEEEGRERGMGKVSLILKGRREGEVVFEGMAVGKGVGVVEVPVRRWPVRRCVSRLFNSPFY</sequence>
<feature type="region of interest" description="Disordered" evidence="1">
    <location>
        <begin position="1"/>
        <end position="21"/>
    </location>
</feature>
<evidence type="ECO:0000313" key="2">
    <source>
        <dbReference type="EMBL" id="KAF2091047.1"/>
    </source>
</evidence>
<proteinExistence type="predicted"/>
<feature type="region of interest" description="Disordered" evidence="1">
    <location>
        <begin position="119"/>
        <end position="140"/>
    </location>
</feature>
<organism evidence="2 3">
    <name type="scientific">Saccharata proteae CBS 121410</name>
    <dbReference type="NCBI Taxonomy" id="1314787"/>
    <lineage>
        <taxon>Eukaryota</taxon>
        <taxon>Fungi</taxon>
        <taxon>Dikarya</taxon>
        <taxon>Ascomycota</taxon>
        <taxon>Pezizomycotina</taxon>
        <taxon>Dothideomycetes</taxon>
        <taxon>Dothideomycetes incertae sedis</taxon>
        <taxon>Botryosphaeriales</taxon>
        <taxon>Saccharataceae</taxon>
        <taxon>Saccharata</taxon>
    </lineage>
</organism>
<comment type="caution">
    <text evidence="2">The sequence shown here is derived from an EMBL/GenBank/DDBJ whole genome shotgun (WGS) entry which is preliminary data.</text>
</comment>
<evidence type="ECO:0000256" key="1">
    <source>
        <dbReference type="SAM" id="MobiDB-lite"/>
    </source>
</evidence>
<protein>
    <submittedName>
        <fullName evidence="2">Uncharacterized protein</fullName>
    </submittedName>
</protein>
<reference evidence="2" key="1">
    <citation type="journal article" date="2020" name="Stud. Mycol.">
        <title>101 Dothideomycetes genomes: a test case for predicting lifestyles and emergence of pathogens.</title>
        <authorList>
            <person name="Haridas S."/>
            <person name="Albert R."/>
            <person name="Binder M."/>
            <person name="Bloem J."/>
            <person name="Labutti K."/>
            <person name="Salamov A."/>
            <person name="Andreopoulos B."/>
            <person name="Baker S."/>
            <person name="Barry K."/>
            <person name="Bills G."/>
            <person name="Bluhm B."/>
            <person name="Cannon C."/>
            <person name="Castanera R."/>
            <person name="Culley D."/>
            <person name="Daum C."/>
            <person name="Ezra D."/>
            <person name="Gonzalez J."/>
            <person name="Henrissat B."/>
            <person name="Kuo A."/>
            <person name="Liang C."/>
            <person name="Lipzen A."/>
            <person name="Lutzoni F."/>
            <person name="Magnuson J."/>
            <person name="Mondo S."/>
            <person name="Nolan M."/>
            <person name="Ohm R."/>
            <person name="Pangilinan J."/>
            <person name="Park H.-J."/>
            <person name="Ramirez L."/>
            <person name="Alfaro M."/>
            <person name="Sun H."/>
            <person name="Tritt A."/>
            <person name="Yoshinaga Y."/>
            <person name="Zwiers L.-H."/>
            <person name="Turgeon B."/>
            <person name="Goodwin S."/>
            <person name="Spatafora J."/>
            <person name="Crous P."/>
            <person name="Grigoriev I."/>
        </authorList>
    </citation>
    <scope>NUCLEOTIDE SEQUENCE</scope>
    <source>
        <strain evidence="2">CBS 121410</strain>
    </source>
</reference>
<accession>A0A9P4M1A9</accession>
<feature type="compositionally biased region" description="Polar residues" evidence="1">
    <location>
        <begin position="130"/>
        <end position="140"/>
    </location>
</feature>
<evidence type="ECO:0000313" key="3">
    <source>
        <dbReference type="Proteomes" id="UP000799776"/>
    </source>
</evidence>
<dbReference type="Proteomes" id="UP000799776">
    <property type="component" value="Unassembled WGS sequence"/>
</dbReference>
<dbReference type="AlphaFoldDB" id="A0A9P4M1A9"/>
<feature type="compositionally biased region" description="Low complexity" evidence="1">
    <location>
        <begin position="1"/>
        <end position="10"/>
    </location>
</feature>